<proteinExistence type="predicted"/>
<accession>A0ABW1DL29</accession>
<feature type="chain" id="PRO_5046085891" evidence="3">
    <location>
        <begin position="25"/>
        <end position="439"/>
    </location>
</feature>
<keyword evidence="1" id="KW-0175">Coiled coil</keyword>
<dbReference type="EMBL" id="JBHSOH010000012">
    <property type="protein sequence ID" value="MFC5848985.1"/>
    <property type="molecule type" value="Genomic_DNA"/>
</dbReference>
<dbReference type="PANTHER" id="PTHR30469">
    <property type="entry name" value="MULTIDRUG RESISTANCE PROTEIN MDTA"/>
    <property type="match status" value="1"/>
</dbReference>
<keyword evidence="3" id="KW-0732">Signal</keyword>
<feature type="domain" description="Multidrug resistance protein MdtA-like barrel-sandwich hybrid" evidence="4">
    <location>
        <begin position="77"/>
        <end position="265"/>
    </location>
</feature>
<dbReference type="Gene3D" id="2.40.50.100">
    <property type="match status" value="2"/>
</dbReference>
<dbReference type="Proteomes" id="UP001595979">
    <property type="component" value="Unassembled WGS sequence"/>
</dbReference>
<comment type="caution">
    <text evidence="5">The sequence shown here is derived from an EMBL/GenBank/DDBJ whole genome shotgun (WGS) entry which is preliminary data.</text>
</comment>
<gene>
    <name evidence="5" type="ORF">ACFPQ6_11755</name>
</gene>
<dbReference type="PANTHER" id="PTHR30469:SF15">
    <property type="entry name" value="HLYD FAMILY OF SECRETION PROTEINS"/>
    <property type="match status" value="1"/>
</dbReference>
<dbReference type="PROSITE" id="PS51257">
    <property type="entry name" value="PROKAR_LIPOPROTEIN"/>
    <property type="match status" value="1"/>
</dbReference>
<evidence type="ECO:0000256" key="2">
    <source>
        <dbReference type="SAM" id="MobiDB-lite"/>
    </source>
</evidence>
<dbReference type="Gene3D" id="1.10.287.470">
    <property type="entry name" value="Helix hairpin bin"/>
    <property type="match status" value="2"/>
</dbReference>
<evidence type="ECO:0000313" key="5">
    <source>
        <dbReference type="EMBL" id="MFC5848985.1"/>
    </source>
</evidence>
<feature type="coiled-coil region" evidence="1">
    <location>
        <begin position="178"/>
        <end position="237"/>
    </location>
</feature>
<sequence length="439" mass="44167">MSRRVSSSLAILTPAVLTLGALLAACSPSGNTAARNDLDAAPPKTTRLAVTTVAARQGTLSANRSVAANIRAVRDSRVAAQSGGAVRARLVEEGERVAAGQVVVQLDDTTQRQALENARLQVQQAQISLQQTQQNVAGSGGALEAAVTSAQATLAQATQSAQSSENLYRLGGISLADLQAARAALAQAQGGLAQARQNLAQNGRSAQASVPLQRAQLDTAQAGVRQAEQNLARTQVRAPFAGVVADLNVEEGEFAAQGSTVFRLVDPASIQARFNVPPADAAALQDGTRLNLGYGGVNYVAVVRGNPAVAGTDRLVPVTANVQGGERLPVGASAQVRYRAALGRGMIVPGAAVQSDGGENSVYVAENGVARRQAVTVVAEAGAQAAVTGLEAGAPVISPVPASLQDGDAVEVGRAAAATVPAAPATASGDAASGQGSQP</sequence>
<dbReference type="SUPFAM" id="SSF111369">
    <property type="entry name" value="HlyD-like secretion proteins"/>
    <property type="match status" value="2"/>
</dbReference>
<dbReference type="Gene3D" id="2.40.420.20">
    <property type="match status" value="1"/>
</dbReference>
<keyword evidence="6" id="KW-1185">Reference proteome</keyword>
<dbReference type="RefSeq" id="WP_380049545.1">
    <property type="nucleotide sequence ID" value="NZ_JBHSOH010000012.1"/>
</dbReference>
<dbReference type="Pfam" id="PF25917">
    <property type="entry name" value="BSH_RND"/>
    <property type="match status" value="1"/>
</dbReference>
<evidence type="ECO:0000313" key="6">
    <source>
        <dbReference type="Proteomes" id="UP001595979"/>
    </source>
</evidence>
<protein>
    <submittedName>
        <fullName evidence="5">Efflux RND transporter periplasmic adaptor subunit</fullName>
    </submittedName>
</protein>
<feature type="region of interest" description="Disordered" evidence="2">
    <location>
        <begin position="419"/>
        <end position="439"/>
    </location>
</feature>
<evidence type="ECO:0000256" key="1">
    <source>
        <dbReference type="SAM" id="Coils"/>
    </source>
</evidence>
<evidence type="ECO:0000259" key="4">
    <source>
        <dbReference type="Pfam" id="PF25917"/>
    </source>
</evidence>
<dbReference type="Gene3D" id="2.40.30.170">
    <property type="match status" value="1"/>
</dbReference>
<reference evidence="6" key="1">
    <citation type="journal article" date="2019" name="Int. J. Syst. Evol. Microbiol.">
        <title>The Global Catalogue of Microorganisms (GCM) 10K type strain sequencing project: providing services to taxonomists for standard genome sequencing and annotation.</title>
        <authorList>
            <consortium name="The Broad Institute Genomics Platform"/>
            <consortium name="The Broad Institute Genome Sequencing Center for Infectious Disease"/>
            <person name="Wu L."/>
            <person name="Ma J."/>
        </authorList>
    </citation>
    <scope>NUCLEOTIDE SEQUENCE [LARGE SCALE GENOMIC DNA]</scope>
    <source>
        <strain evidence="6">CGMCC 1.15053</strain>
    </source>
</reference>
<name>A0ABW1DL29_9DEIO</name>
<dbReference type="InterPro" id="IPR058625">
    <property type="entry name" value="MdtA-like_BSH"/>
</dbReference>
<feature type="signal peptide" evidence="3">
    <location>
        <begin position="1"/>
        <end position="24"/>
    </location>
</feature>
<organism evidence="5 6">
    <name type="scientific">Deinococcus petrolearius</name>
    <dbReference type="NCBI Taxonomy" id="1751295"/>
    <lineage>
        <taxon>Bacteria</taxon>
        <taxon>Thermotogati</taxon>
        <taxon>Deinococcota</taxon>
        <taxon>Deinococci</taxon>
        <taxon>Deinococcales</taxon>
        <taxon>Deinococcaceae</taxon>
        <taxon>Deinococcus</taxon>
    </lineage>
</organism>
<evidence type="ECO:0000256" key="3">
    <source>
        <dbReference type="SAM" id="SignalP"/>
    </source>
</evidence>